<dbReference type="EMBL" id="HACA01005531">
    <property type="protein sequence ID" value="CDW22892.1"/>
    <property type="molecule type" value="Transcribed_RNA"/>
</dbReference>
<proteinExistence type="predicted"/>
<protein>
    <submittedName>
        <fullName evidence="1">Uncharacterized protein</fullName>
    </submittedName>
</protein>
<organism evidence="1">
    <name type="scientific">Lepeophtheirus salmonis</name>
    <name type="common">Salmon louse</name>
    <name type="synonym">Caligus salmonis</name>
    <dbReference type="NCBI Taxonomy" id="72036"/>
    <lineage>
        <taxon>Eukaryota</taxon>
        <taxon>Metazoa</taxon>
        <taxon>Ecdysozoa</taxon>
        <taxon>Arthropoda</taxon>
        <taxon>Crustacea</taxon>
        <taxon>Multicrustacea</taxon>
        <taxon>Hexanauplia</taxon>
        <taxon>Copepoda</taxon>
        <taxon>Siphonostomatoida</taxon>
        <taxon>Caligidae</taxon>
        <taxon>Lepeophtheirus</taxon>
    </lineage>
</organism>
<reference evidence="1" key="1">
    <citation type="submission" date="2014-05" db="EMBL/GenBank/DDBJ databases">
        <authorList>
            <person name="Chronopoulou M."/>
        </authorList>
    </citation>
    <scope>NUCLEOTIDE SEQUENCE</scope>
    <source>
        <tissue evidence="1">Whole organism</tissue>
    </source>
</reference>
<sequence>EIVNWVIAPNSCLNRYHNVHVNLAPPSDSIDSGTTNLEPQPEKKVLTIPSAFVSTFAGPHSIYLLC</sequence>
<name>A0A0K2TBF5_LEPSM</name>
<accession>A0A0K2TBF5</accession>
<dbReference type="AlphaFoldDB" id="A0A0K2TBF5"/>
<evidence type="ECO:0000313" key="1">
    <source>
        <dbReference type="EMBL" id="CDW22892.1"/>
    </source>
</evidence>
<feature type="non-terminal residue" evidence="1">
    <location>
        <position position="1"/>
    </location>
</feature>